<evidence type="ECO:0000313" key="3">
    <source>
        <dbReference type="Proteomes" id="UP000824469"/>
    </source>
</evidence>
<dbReference type="EMBL" id="JAHRHJ020000001">
    <property type="protein sequence ID" value="KAH9330527.1"/>
    <property type="molecule type" value="Genomic_DNA"/>
</dbReference>
<feature type="non-terminal residue" evidence="2">
    <location>
        <position position="79"/>
    </location>
</feature>
<dbReference type="Proteomes" id="UP000824469">
    <property type="component" value="Unassembled WGS sequence"/>
</dbReference>
<protein>
    <submittedName>
        <fullName evidence="2">Uncharacterized protein</fullName>
    </submittedName>
</protein>
<gene>
    <name evidence="2" type="ORF">KI387_002635</name>
</gene>
<reference evidence="2 3" key="1">
    <citation type="journal article" date="2021" name="Nat. Plants">
        <title>The Taxus genome provides insights into paclitaxel biosynthesis.</title>
        <authorList>
            <person name="Xiong X."/>
            <person name="Gou J."/>
            <person name="Liao Q."/>
            <person name="Li Y."/>
            <person name="Zhou Q."/>
            <person name="Bi G."/>
            <person name="Li C."/>
            <person name="Du R."/>
            <person name="Wang X."/>
            <person name="Sun T."/>
            <person name="Guo L."/>
            <person name="Liang H."/>
            <person name="Lu P."/>
            <person name="Wu Y."/>
            <person name="Zhang Z."/>
            <person name="Ro D.K."/>
            <person name="Shang Y."/>
            <person name="Huang S."/>
            <person name="Yan J."/>
        </authorList>
    </citation>
    <scope>NUCLEOTIDE SEQUENCE [LARGE SCALE GENOMIC DNA]</scope>
    <source>
        <strain evidence="2">Ta-2019</strain>
    </source>
</reference>
<evidence type="ECO:0000256" key="1">
    <source>
        <dbReference type="SAM" id="MobiDB-lite"/>
    </source>
</evidence>
<proteinExistence type="predicted"/>
<keyword evidence="3" id="KW-1185">Reference proteome</keyword>
<feature type="region of interest" description="Disordered" evidence="1">
    <location>
        <begin position="35"/>
        <end position="79"/>
    </location>
</feature>
<accession>A0AA38GZ27</accession>
<dbReference type="AlphaFoldDB" id="A0AA38GZ27"/>
<comment type="caution">
    <text evidence="2">The sequence shown here is derived from an EMBL/GenBank/DDBJ whole genome shotgun (WGS) entry which is preliminary data.</text>
</comment>
<name>A0AA38GZ27_TAXCH</name>
<organism evidence="2 3">
    <name type="scientific">Taxus chinensis</name>
    <name type="common">Chinese yew</name>
    <name type="synonym">Taxus wallichiana var. chinensis</name>
    <dbReference type="NCBI Taxonomy" id="29808"/>
    <lineage>
        <taxon>Eukaryota</taxon>
        <taxon>Viridiplantae</taxon>
        <taxon>Streptophyta</taxon>
        <taxon>Embryophyta</taxon>
        <taxon>Tracheophyta</taxon>
        <taxon>Spermatophyta</taxon>
        <taxon>Pinopsida</taxon>
        <taxon>Pinidae</taxon>
        <taxon>Conifers II</taxon>
        <taxon>Cupressales</taxon>
        <taxon>Taxaceae</taxon>
        <taxon>Taxus</taxon>
    </lineage>
</organism>
<feature type="compositionally biased region" description="Polar residues" evidence="1">
    <location>
        <begin position="69"/>
        <end position="79"/>
    </location>
</feature>
<sequence length="79" mass="9089">MKEKIAAIYQGKEVHSSMHEKGIKEFVPAKDEKEEEVEFYDAMEHSQEASGQPCMQEEDGVNKQESKQTNESMEQPIKN</sequence>
<evidence type="ECO:0000313" key="2">
    <source>
        <dbReference type="EMBL" id="KAH9330527.1"/>
    </source>
</evidence>